<organism evidence="4 5">
    <name type="scientific">Streptomyces mordarskii</name>
    <dbReference type="NCBI Taxonomy" id="1226758"/>
    <lineage>
        <taxon>Bacteria</taxon>
        <taxon>Bacillati</taxon>
        <taxon>Actinomycetota</taxon>
        <taxon>Actinomycetes</taxon>
        <taxon>Kitasatosporales</taxon>
        <taxon>Streptomycetaceae</taxon>
        <taxon>Streptomyces</taxon>
    </lineage>
</organism>
<evidence type="ECO:0000313" key="5">
    <source>
        <dbReference type="Proteomes" id="UP001501576"/>
    </source>
</evidence>
<protein>
    <recommendedName>
        <fullName evidence="3">Histidine kinase/HSP90-like ATPase domain-containing protein</fullName>
    </recommendedName>
</protein>
<feature type="domain" description="Histidine kinase/HSP90-like ATPase" evidence="3">
    <location>
        <begin position="6"/>
        <end position="63"/>
    </location>
</feature>
<feature type="region of interest" description="Disordered" evidence="2">
    <location>
        <begin position="73"/>
        <end position="116"/>
    </location>
</feature>
<keyword evidence="1" id="KW-0418">Kinase</keyword>
<evidence type="ECO:0000256" key="2">
    <source>
        <dbReference type="SAM" id="MobiDB-lite"/>
    </source>
</evidence>
<dbReference type="InterPro" id="IPR003594">
    <property type="entry name" value="HATPase_dom"/>
</dbReference>
<dbReference type="EMBL" id="BAAABZ010000072">
    <property type="protein sequence ID" value="GAA0556352.1"/>
    <property type="molecule type" value="Genomic_DNA"/>
</dbReference>
<keyword evidence="5" id="KW-1185">Reference proteome</keyword>
<proteinExistence type="predicted"/>
<dbReference type="PANTHER" id="PTHR35526">
    <property type="entry name" value="ANTI-SIGMA-F FACTOR RSBW-RELATED"/>
    <property type="match status" value="1"/>
</dbReference>
<accession>A0ABN1E038</accession>
<dbReference type="SUPFAM" id="SSF55874">
    <property type="entry name" value="ATPase domain of HSP90 chaperone/DNA topoisomerase II/histidine kinase"/>
    <property type="match status" value="1"/>
</dbReference>
<dbReference type="Proteomes" id="UP001501576">
    <property type="component" value="Unassembled WGS sequence"/>
</dbReference>
<reference evidence="4 5" key="1">
    <citation type="journal article" date="2019" name="Int. J. Syst. Evol. Microbiol.">
        <title>The Global Catalogue of Microorganisms (GCM) 10K type strain sequencing project: providing services to taxonomists for standard genome sequencing and annotation.</title>
        <authorList>
            <consortium name="The Broad Institute Genomics Platform"/>
            <consortium name="The Broad Institute Genome Sequencing Center for Infectious Disease"/>
            <person name="Wu L."/>
            <person name="Ma J."/>
        </authorList>
    </citation>
    <scope>NUCLEOTIDE SEQUENCE [LARGE SCALE GENOMIC DNA]</scope>
    <source>
        <strain evidence="4 5">JCM 5052</strain>
    </source>
</reference>
<keyword evidence="1" id="KW-0808">Transferase</keyword>
<dbReference type="PANTHER" id="PTHR35526:SF3">
    <property type="entry name" value="ANTI-SIGMA-F FACTOR RSBW"/>
    <property type="match status" value="1"/>
</dbReference>
<dbReference type="CDD" id="cd16936">
    <property type="entry name" value="HATPase_RsbW-like"/>
    <property type="match status" value="1"/>
</dbReference>
<dbReference type="RefSeq" id="WP_390994932.1">
    <property type="nucleotide sequence ID" value="NZ_BAAABZ010000072.1"/>
</dbReference>
<name>A0ABN1E038_9ACTN</name>
<dbReference type="Gene3D" id="3.30.565.10">
    <property type="entry name" value="Histidine kinase-like ATPase, C-terminal domain"/>
    <property type="match status" value="1"/>
</dbReference>
<dbReference type="InterPro" id="IPR036890">
    <property type="entry name" value="HATPase_C_sf"/>
</dbReference>
<dbReference type="Pfam" id="PF13581">
    <property type="entry name" value="HATPase_c_2"/>
    <property type="match status" value="1"/>
</dbReference>
<dbReference type="InterPro" id="IPR050267">
    <property type="entry name" value="Anti-sigma-factor_SerPK"/>
</dbReference>
<evidence type="ECO:0000313" key="4">
    <source>
        <dbReference type="EMBL" id="GAA0556352.1"/>
    </source>
</evidence>
<evidence type="ECO:0000259" key="3">
    <source>
        <dbReference type="Pfam" id="PF13581"/>
    </source>
</evidence>
<sequence>MPGALALAGRSAVVTVSDEGAGDIPVAAPPEGDDEHGRGLYLVAALAHRWGGRRSRAGLTVWAEVVAETGTRLPREGAVPAPDSPRTGTAEHHGLTMVSPMTKPFAGPSGMTASVP</sequence>
<evidence type="ECO:0000256" key="1">
    <source>
        <dbReference type="ARBA" id="ARBA00022527"/>
    </source>
</evidence>
<keyword evidence="1" id="KW-0723">Serine/threonine-protein kinase</keyword>
<gene>
    <name evidence="4" type="ORF">GCM10010390_68230</name>
</gene>
<comment type="caution">
    <text evidence="4">The sequence shown here is derived from an EMBL/GenBank/DDBJ whole genome shotgun (WGS) entry which is preliminary data.</text>
</comment>